<dbReference type="AlphaFoldDB" id="A0A8J5FC52"/>
<keyword evidence="2" id="KW-0493">Microtubule</keyword>
<dbReference type="EMBL" id="JACMSC010000016">
    <property type="protein sequence ID" value="KAG6483413.1"/>
    <property type="molecule type" value="Genomic_DNA"/>
</dbReference>
<dbReference type="Pfam" id="PF03999">
    <property type="entry name" value="MAP65_ASE1"/>
    <property type="match status" value="1"/>
</dbReference>
<evidence type="ECO:0000256" key="3">
    <source>
        <dbReference type="SAM" id="Coils"/>
    </source>
</evidence>
<proteinExistence type="inferred from homology"/>
<dbReference type="PANTHER" id="PTHR19321">
    <property type="entry name" value="PROTEIN REGULATOR OF CYTOKINESIS 1 PRC1-RELATED"/>
    <property type="match status" value="1"/>
</dbReference>
<dbReference type="Proteomes" id="UP000734854">
    <property type="component" value="Unassembled WGS sequence"/>
</dbReference>
<dbReference type="GO" id="GO:0005819">
    <property type="term" value="C:spindle"/>
    <property type="evidence" value="ECO:0007669"/>
    <property type="project" value="TreeGrafter"/>
</dbReference>
<dbReference type="PANTHER" id="PTHR19321:SF0">
    <property type="entry name" value="65-KDA MICROTUBULE-ASSOCIATED PROTEIN 6"/>
    <property type="match status" value="1"/>
</dbReference>
<dbReference type="GO" id="GO:0008017">
    <property type="term" value="F:microtubule binding"/>
    <property type="evidence" value="ECO:0007669"/>
    <property type="project" value="InterPro"/>
</dbReference>
<keyword evidence="5" id="KW-1185">Reference proteome</keyword>
<organism evidence="4 5">
    <name type="scientific">Zingiber officinale</name>
    <name type="common">Ginger</name>
    <name type="synonym">Amomum zingiber</name>
    <dbReference type="NCBI Taxonomy" id="94328"/>
    <lineage>
        <taxon>Eukaryota</taxon>
        <taxon>Viridiplantae</taxon>
        <taxon>Streptophyta</taxon>
        <taxon>Embryophyta</taxon>
        <taxon>Tracheophyta</taxon>
        <taxon>Spermatophyta</taxon>
        <taxon>Magnoliopsida</taxon>
        <taxon>Liliopsida</taxon>
        <taxon>Zingiberales</taxon>
        <taxon>Zingiberaceae</taxon>
        <taxon>Zingiber</taxon>
    </lineage>
</organism>
<sequence length="636" mass="73266">MAALGLGLEAKSTTGFGDSIRELQQIWTEIGESEEDMDSMVLELERECRKIYQKKIEEASRARAFLHQSVAAKEAEVASLVAVLDERNLQRKMEKLSLKELLASVDPLLENLREMREERLRQFAEVLSQIEKIKAEIEGFSYPHPPTNDVKIKQDDLSVRKLTEYQLQLKALQKDKVFLFDISEGHKQIISDRLQKVLEFVNEIYSLCGLLEVDFRKTVDSVHPSLHDNGGKHSTNISDSTLEGLSQTVLKLETEKKIRKEKLFQVAESLLDLWNLMETPHEEKKYYRETESIVGSLEHDIGCSGIYSLETIEKMEGEVERLTNLKATRMRELVLIRRTELEEICRTTHIEPDTSTAPENVSALIDSGNCMVHIFEAVLRVINNLRHHVTRLNSCWCPGIVNSSELLASIEMQISKAKEETIVRKEIMDRVNKWLVACTEENWLEDYDQLSLSSSTLQDPNKYIAGRGFHLNLKRAEKARAIVSKIPDMVDKLMNKIFVWENERQMPFLYDGVSLVSILEEYKLLRQQKEELKRRYREQRKLQNMFLKGKETVYGSKWSSRRNTNFRGKPNANGSMNSAIPELFLLHSRSRDSDAYSKEIRHLSCTSLNFPPMSREDTASLFTSITSSEPESPPFT</sequence>
<dbReference type="InterPro" id="IPR007145">
    <property type="entry name" value="MAP65_Ase1_PRC1"/>
</dbReference>
<dbReference type="Gene3D" id="1.20.58.1520">
    <property type="match status" value="1"/>
</dbReference>
<reference evidence="4 5" key="1">
    <citation type="submission" date="2020-08" db="EMBL/GenBank/DDBJ databases">
        <title>Plant Genome Project.</title>
        <authorList>
            <person name="Zhang R.-G."/>
        </authorList>
    </citation>
    <scope>NUCLEOTIDE SEQUENCE [LARGE SCALE GENOMIC DNA]</scope>
    <source>
        <tissue evidence="4">Rhizome</tissue>
    </source>
</reference>
<accession>A0A8J5FC52</accession>
<comment type="caution">
    <text evidence="4">The sequence shown here is derived from an EMBL/GenBank/DDBJ whole genome shotgun (WGS) entry which is preliminary data.</text>
</comment>
<dbReference type="GO" id="GO:0005874">
    <property type="term" value="C:microtubule"/>
    <property type="evidence" value="ECO:0007669"/>
    <property type="project" value="UniProtKB-KW"/>
</dbReference>
<evidence type="ECO:0000256" key="1">
    <source>
        <dbReference type="ARBA" id="ARBA00006187"/>
    </source>
</evidence>
<dbReference type="GO" id="GO:0005737">
    <property type="term" value="C:cytoplasm"/>
    <property type="evidence" value="ECO:0007669"/>
    <property type="project" value="TreeGrafter"/>
</dbReference>
<evidence type="ECO:0000313" key="5">
    <source>
        <dbReference type="Proteomes" id="UP000734854"/>
    </source>
</evidence>
<name>A0A8J5FC52_ZINOF</name>
<gene>
    <name evidence="4" type="ORF">ZIOFF_060058</name>
</gene>
<evidence type="ECO:0000256" key="2">
    <source>
        <dbReference type="ARBA" id="ARBA00022701"/>
    </source>
</evidence>
<dbReference type="GO" id="GO:0000226">
    <property type="term" value="P:microtubule cytoskeleton organization"/>
    <property type="evidence" value="ECO:0007669"/>
    <property type="project" value="InterPro"/>
</dbReference>
<keyword evidence="3" id="KW-0175">Coiled coil</keyword>
<evidence type="ECO:0000313" key="4">
    <source>
        <dbReference type="EMBL" id="KAG6483413.1"/>
    </source>
</evidence>
<protein>
    <submittedName>
        <fullName evidence="4">Uncharacterized protein</fullName>
    </submittedName>
</protein>
<feature type="coiled-coil region" evidence="3">
    <location>
        <begin position="515"/>
        <end position="545"/>
    </location>
</feature>
<comment type="similarity">
    <text evidence="1">Belongs to the MAP65/ASE1 family.</text>
</comment>